<organism evidence="2 3">
    <name type="scientific">Candidatus Blackburnbacteria bacterium RIFCSPHIGHO2_12_FULL_41_13b</name>
    <dbReference type="NCBI Taxonomy" id="1797517"/>
    <lineage>
        <taxon>Bacteria</taxon>
        <taxon>Candidatus Blackburniibacteriota</taxon>
    </lineage>
</organism>
<dbReference type="AlphaFoldDB" id="A0A1G1V432"/>
<dbReference type="PANTHER" id="PTHR47163:SF2">
    <property type="entry name" value="SI:DKEY-17M8.2"/>
    <property type="match status" value="1"/>
</dbReference>
<name>A0A1G1V432_9BACT</name>
<evidence type="ECO:0000259" key="1">
    <source>
        <dbReference type="SMART" id="SM01126"/>
    </source>
</evidence>
<dbReference type="NCBIfam" id="NF033547">
    <property type="entry name" value="transpos_IS1595"/>
    <property type="match status" value="1"/>
</dbReference>
<feature type="domain" description="ISXO2-like transposase" evidence="1">
    <location>
        <begin position="129"/>
        <end position="282"/>
    </location>
</feature>
<dbReference type="InterPro" id="IPR053164">
    <property type="entry name" value="IS1016-like_transposase"/>
</dbReference>
<sequence length="309" mass="35999">MKDTFSLGSFLKKYKNDEACMEHIKLIKYPSGVFCEKCKEIKNFTKVADRPVYQCSCGYQISPLAGTIFEKTTTPLQYWFYAIFLMSVTRSGVSAKQLQRSLGVTYKTAWRMFKQIRILMANANNSGGMLDGTVEIDEIFIGGKGMNRRFKPNFNEIPKEVVMGMVQRNEQGKDGTNKGGNKVYIKHIPNTGKWSLLKQIKDHVDPQARVITDEYYGYTQLKYHGYNHEFVTHKDTYVVGDIYTQNVESLWSILKRGIYGVYRVVSKKYLQAYIDEYAWRYNNRKYQDKMFDLLLRQIAEVRVMQPVKI</sequence>
<accession>A0A1G1V432</accession>
<dbReference type="STRING" id="1797517.A3F61_02110"/>
<dbReference type="PANTHER" id="PTHR47163">
    <property type="entry name" value="DDE_TNP_IS1595 DOMAIN-CONTAINING PROTEIN"/>
    <property type="match status" value="1"/>
</dbReference>
<dbReference type="SMART" id="SM01126">
    <property type="entry name" value="DDE_Tnp_IS1595"/>
    <property type="match status" value="1"/>
</dbReference>
<dbReference type="Proteomes" id="UP000178272">
    <property type="component" value="Unassembled WGS sequence"/>
</dbReference>
<comment type="caution">
    <text evidence="2">The sequence shown here is derived from an EMBL/GenBank/DDBJ whole genome shotgun (WGS) entry which is preliminary data.</text>
</comment>
<evidence type="ECO:0000313" key="2">
    <source>
        <dbReference type="EMBL" id="OGY10134.1"/>
    </source>
</evidence>
<dbReference type="EMBL" id="MHCA01000060">
    <property type="protein sequence ID" value="OGY10134.1"/>
    <property type="molecule type" value="Genomic_DNA"/>
</dbReference>
<dbReference type="InterPro" id="IPR024445">
    <property type="entry name" value="Tnp_ISXO2-like"/>
</dbReference>
<dbReference type="Pfam" id="PF12762">
    <property type="entry name" value="DDE_Tnp_IS1595"/>
    <property type="match status" value="1"/>
</dbReference>
<proteinExistence type="predicted"/>
<evidence type="ECO:0000313" key="3">
    <source>
        <dbReference type="Proteomes" id="UP000178272"/>
    </source>
</evidence>
<protein>
    <recommendedName>
        <fullName evidence="1">ISXO2-like transposase domain-containing protein</fullName>
    </recommendedName>
</protein>
<gene>
    <name evidence="2" type="ORF">A3F61_02110</name>
</gene>
<reference evidence="2 3" key="1">
    <citation type="journal article" date="2016" name="Nat. Commun.">
        <title>Thousands of microbial genomes shed light on interconnected biogeochemical processes in an aquifer system.</title>
        <authorList>
            <person name="Anantharaman K."/>
            <person name="Brown C.T."/>
            <person name="Hug L.A."/>
            <person name="Sharon I."/>
            <person name="Castelle C.J."/>
            <person name="Probst A.J."/>
            <person name="Thomas B.C."/>
            <person name="Singh A."/>
            <person name="Wilkins M.J."/>
            <person name="Karaoz U."/>
            <person name="Brodie E.L."/>
            <person name="Williams K.H."/>
            <person name="Hubbard S.S."/>
            <person name="Banfield J.F."/>
        </authorList>
    </citation>
    <scope>NUCLEOTIDE SEQUENCE [LARGE SCALE GENOMIC DNA]</scope>
</reference>